<dbReference type="Pfam" id="PF00173">
    <property type="entry name" value="Cyt-b5"/>
    <property type="match status" value="1"/>
</dbReference>
<dbReference type="SMART" id="SM01117">
    <property type="entry name" value="Cyt-b5"/>
    <property type="match status" value="1"/>
</dbReference>
<evidence type="ECO:0000259" key="2">
    <source>
        <dbReference type="SMART" id="SM01117"/>
    </source>
</evidence>
<dbReference type="PANTHER" id="PTHR10281">
    <property type="entry name" value="MEMBRANE-ASSOCIATED PROGESTERONE RECEPTOR COMPONENT-RELATED"/>
    <property type="match status" value="1"/>
</dbReference>
<organism evidence="3">
    <name type="scientific">Clastoptera arizonana</name>
    <name type="common">Arizona spittle bug</name>
    <dbReference type="NCBI Taxonomy" id="38151"/>
    <lineage>
        <taxon>Eukaryota</taxon>
        <taxon>Metazoa</taxon>
        <taxon>Ecdysozoa</taxon>
        <taxon>Arthropoda</taxon>
        <taxon>Hexapoda</taxon>
        <taxon>Insecta</taxon>
        <taxon>Pterygota</taxon>
        <taxon>Neoptera</taxon>
        <taxon>Paraneoptera</taxon>
        <taxon>Hemiptera</taxon>
        <taxon>Auchenorrhyncha</taxon>
        <taxon>Cercopoidea</taxon>
        <taxon>Clastopteridae</taxon>
        <taxon>Clastoptera</taxon>
    </lineage>
</organism>
<dbReference type="SUPFAM" id="SSF55856">
    <property type="entry name" value="Cytochrome b5-like heme/steroid binding domain"/>
    <property type="match status" value="1"/>
</dbReference>
<gene>
    <name evidence="3" type="ORF">g.20377</name>
</gene>
<evidence type="ECO:0000313" key="3">
    <source>
        <dbReference type="EMBL" id="JAS15582.1"/>
    </source>
</evidence>
<reference evidence="3" key="1">
    <citation type="submission" date="2015-12" db="EMBL/GenBank/DDBJ databases">
        <title>De novo transcriptome assembly of four potential Pierce s Disease insect vectors from Arizona vineyards.</title>
        <authorList>
            <person name="Tassone E.E."/>
        </authorList>
    </citation>
    <scope>NUCLEOTIDE SEQUENCE</scope>
</reference>
<proteinExistence type="inferred from homology"/>
<name>A0A1B6CQ05_9HEMI</name>
<protein>
    <recommendedName>
        <fullName evidence="2">Cytochrome b5 heme-binding domain-containing protein</fullName>
    </recommendedName>
</protein>
<dbReference type="EMBL" id="GEDC01021716">
    <property type="protein sequence ID" value="JAS15582.1"/>
    <property type="molecule type" value="Transcribed_RNA"/>
</dbReference>
<dbReference type="GO" id="GO:0016020">
    <property type="term" value="C:membrane"/>
    <property type="evidence" value="ECO:0007669"/>
    <property type="project" value="TreeGrafter"/>
</dbReference>
<sequence length="298" mass="33715">MILRYGLFTIVMAIIPYCLFTDNYSLNIVKPLAKFTLNVISQLVNFINKLVPLNTSLINLANTNVAEKNPNAVDFQSNIFTDALLKEFDGKQSDKIYLSILGHVFDVTKGKKHYGSGGSYNKFAGRDASRSFVTGDFTEEGLSDDVIDLQYEDLRGLKQWLEFYYKEYVYKGKLAGRYFDSNGLPTLYNHKLTARIEEADKNEENKLQSKLMYPPCNVEWSVEDGSRVWCTTSSGGIDRDWVGVPRKLYLPGQNKYRCACVNLLHSSNTFPADNTLRNGNLEEYTGCHPKSSSCHVGK</sequence>
<dbReference type="PANTHER" id="PTHR10281:SF4">
    <property type="entry name" value="NEUFERRICIN"/>
    <property type="match status" value="1"/>
</dbReference>
<comment type="similarity">
    <text evidence="1">Belongs to the cytochrome b5 family. MAPR subfamily.</text>
</comment>
<accession>A0A1B6CQ05</accession>
<dbReference type="AlphaFoldDB" id="A0A1B6CQ05"/>
<dbReference type="GO" id="GO:0012505">
    <property type="term" value="C:endomembrane system"/>
    <property type="evidence" value="ECO:0007669"/>
    <property type="project" value="TreeGrafter"/>
</dbReference>
<dbReference type="InterPro" id="IPR050577">
    <property type="entry name" value="MAPR/NEUFC/NENF-like"/>
</dbReference>
<dbReference type="Gene3D" id="3.10.120.10">
    <property type="entry name" value="Cytochrome b5-like heme/steroid binding domain"/>
    <property type="match status" value="1"/>
</dbReference>
<feature type="domain" description="Cytochrome b5 heme-binding" evidence="2">
    <location>
        <begin position="80"/>
        <end position="175"/>
    </location>
</feature>
<dbReference type="InterPro" id="IPR036400">
    <property type="entry name" value="Cyt_B5-like_heme/steroid_sf"/>
</dbReference>
<dbReference type="InterPro" id="IPR001199">
    <property type="entry name" value="Cyt_B5-like_heme/steroid-bd"/>
</dbReference>
<evidence type="ECO:0000256" key="1">
    <source>
        <dbReference type="ARBA" id="ARBA00038357"/>
    </source>
</evidence>